<dbReference type="InterPro" id="IPR036775">
    <property type="entry name" value="DNA_pol_Y-fam_lit_finger_sf"/>
</dbReference>
<protein>
    <submittedName>
        <fullName evidence="5">Putative DNA polymerase iota</fullName>
    </submittedName>
</protein>
<dbReference type="InterPro" id="IPR053848">
    <property type="entry name" value="IMS_HHH_1"/>
</dbReference>
<dbReference type="InterPro" id="IPR017961">
    <property type="entry name" value="DNA_pol_Y-fam_little_finger"/>
</dbReference>
<proteinExistence type="evidence at transcript level"/>
<dbReference type="AlphaFoldDB" id="A0A2Z5U5Y4"/>
<dbReference type="Pfam" id="PF00817">
    <property type="entry name" value="IMS"/>
    <property type="match status" value="1"/>
</dbReference>
<feature type="region of interest" description="Disordered" evidence="3">
    <location>
        <begin position="453"/>
        <end position="472"/>
    </location>
</feature>
<evidence type="ECO:0000259" key="4">
    <source>
        <dbReference type="PROSITE" id="PS50173"/>
    </source>
</evidence>
<dbReference type="GO" id="GO:0006281">
    <property type="term" value="P:DNA repair"/>
    <property type="evidence" value="ECO:0007669"/>
    <property type="project" value="InterPro"/>
</dbReference>
<dbReference type="GO" id="GO:0019985">
    <property type="term" value="P:translesion synthesis"/>
    <property type="evidence" value="ECO:0007669"/>
    <property type="project" value="TreeGrafter"/>
</dbReference>
<dbReference type="SUPFAM" id="SSF100879">
    <property type="entry name" value="Lesion bypass DNA polymerase (Y-family), little finger domain"/>
    <property type="match status" value="1"/>
</dbReference>
<dbReference type="Pfam" id="PF11799">
    <property type="entry name" value="IMS_C"/>
    <property type="match status" value="1"/>
</dbReference>
<dbReference type="FunFam" id="3.40.1170.60:FF:000006">
    <property type="entry name" value="DNA polymerase iota"/>
    <property type="match status" value="1"/>
</dbReference>
<comment type="similarity">
    <text evidence="1">Belongs to the DNA polymerase type-Y family.</text>
</comment>
<reference evidence="5" key="2">
    <citation type="submission" date="2017-10" db="EMBL/GenBank/DDBJ databases">
        <title>High Expression of DNA Repair Genes in Long-Lived Termite King.</title>
        <authorList>
            <person name="Tasaki E."/>
            <person name="Mitaka Y."/>
            <person name="Nozaki T."/>
            <person name="Kobayashi K."/>
            <person name="Matsuura K."/>
            <person name="Iuchi Y."/>
        </authorList>
    </citation>
    <scope>NUCLEOTIDE SEQUENCE</scope>
</reference>
<dbReference type="Gene3D" id="1.10.150.20">
    <property type="entry name" value="5' to 3' exonuclease, C-terminal subdomain"/>
    <property type="match status" value="1"/>
</dbReference>
<dbReference type="GO" id="GO:0003684">
    <property type="term" value="F:damaged DNA binding"/>
    <property type="evidence" value="ECO:0007669"/>
    <property type="project" value="InterPro"/>
</dbReference>
<dbReference type="Gene3D" id="3.30.1490.100">
    <property type="entry name" value="DNA polymerase, Y-family, little finger domain"/>
    <property type="match status" value="1"/>
</dbReference>
<dbReference type="InterPro" id="IPR001126">
    <property type="entry name" value="UmuC"/>
</dbReference>
<dbReference type="PANTHER" id="PTHR46404">
    <property type="entry name" value="DNA POLYMERASE IOTA"/>
    <property type="match status" value="1"/>
</dbReference>
<gene>
    <name evidence="5" type="primary">RsPOLI</name>
</gene>
<reference evidence="5" key="1">
    <citation type="journal article" date="2016" name="PLoS ONE">
        <title>Caste-Specific and Sex-Specific Expression of Chemoreceptor Genes in a Termite.</title>
        <authorList>
            <person name="Mitaka Y."/>
            <person name="Kobayashi K."/>
            <person name="Mikheyev A."/>
            <person name="Tin M.M.Y."/>
            <person name="Watanabe Y."/>
            <person name="Matsuura K."/>
        </authorList>
    </citation>
    <scope>NUCLEOTIDE SEQUENCE</scope>
</reference>
<feature type="domain" description="UmuC" evidence="4">
    <location>
        <begin position="20"/>
        <end position="229"/>
    </location>
</feature>
<organism evidence="5">
    <name type="scientific">Reticulitermes speratus</name>
    <dbReference type="NCBI Taxonomy" id="60591"/>
    <lineage>
        <taxon>Eukaryota</taxon>
        <taxon>Metazoa</taxon>
        <taxon>Ecdysozoa</taxon>
        <taxon>Arthropoda</taxon>
        <taxon>Hexapoda</taxon>
        <taxon>Insecta</taxon>
        <taxon>Pterygota</taxon>
        <taxon>Neoptera</taxon>
        <taxon>Polyneoptera</taxon>
        <taxon>Dictyoptera</taxon>
        <taxon>Blattodea</taxon>
        <taxon>Blattoidea</taxon>
        <taxon>Termitoidae</taxon>
        <taxon>Rhinotermitidae</taxon>
        <taxon>Reticulitermes</taxon>
        <taxon>Frontotermes</taxon>
    </lineage>
</organism>
<evidence type="ECO:0000256" key="3">
    <source>
        <dbReference type="SAM" id="MobiDB-lite"/>
    </source>
</evidence>
<dbReference type="InterPro" id="IPR043128">
    <property type="entry name" value="Rev_trsase/Diguanyl_cyclase"/>
</dbReference>
<sequence>MDDLAQSVDFCAVNNHQRTIIHIDIDCFYAQVEMIKNPALRHCPLGIQQKNIIVTSNYLAREYGIQKCMLVSEGLQLCPQLVLVRGEDLHDYRQVSAKITSLLHRFSPQVEKLGLDENFVDVTNLVAERLMESKGEESVDGYVYGDLNEKCECGCKKRLCIGSYIAGEMRSEICNVLGITSCAGITYNKLLAKLVCTIHKPNKQTTIFPCSSLALVSGLQNVRGIPGIGHRTHETLQLLGINSVTDLQNSNLASLQKALGNDLAIYIKKLSYGIDDSPVKQTGKPQSIGLEDGFRKICVESEVKDKLFTLLQRLLKLLFEDGRIPGSIRVTVRKYDSTQKHSHRTSRQCNIPASLFSSGACHNKNEPVSPKSNEKLMTLIMQLFHKMVDISKPFHLTLVGLAFTKFQERKTGKSSISSFLINDISVQSVLNFRSVSSEADKMEYSSIYQSPHISMEKSDLEPEPSPKKTRRDFVCSRSNVQFSSEEEDVPIRMMCEGPSGDSVDNALWADRGLESHNEQTVGIQTIPLVGSTSSGVTRKCPVDSQMSSCSSDTAHDVSNDIEFHCPHNVDADVFCALPHELKKELMHAWRIERNETSPISQSKKVTLCTKPKQTSIYQYLISNK</sequence>
<evidence type="ECO:0000256" key="1">
    <source>
        <dbReference type="ARBA" id="ARBA00010945"/>
    </source>
</evidence>
<dbReference type="Gene3D" id="3.30.70.270">
    <property type="match status" value="1"/>
</dbReference>
<evidence type="ECO:0000313" key="5">
    <source>
        <dbReference type="EMBL" id="BBA93673.1"/>
    </source>
</evidence>
<dbReference type="GO" id="GO:0003887">
    <property type="term" value="F:DNA-directed DNA polymerase activity"/>
    <property type="evidence" value="ECO:0007669"/>
    <property type="project" value="InterPro"/>
</dbReference>
<dbReference type="Gene3D" id="3.40.1170.60">
    <property type="match status" value="1"/>
</dbReference>
<dbReference type="Pfam" id="PF21999">
    <property type="entry name" value="IMS_HHH_1"/>
    <property type="match status" value="1"/>
</dbReference>
<feature type="compositionally biased region" description="Basic and acidic residues" evidence="3">
    <location>
        <begin position="454"/>
        <end position="472"/>
    </location>
</feature>
<dbReference type="Gene3D" id="6.10.250.1630">
    <property type="match status" value="1"/>
</dbReference>
<accession>A0A2Z5U5Y4</accession>
<dbReference type="PROSITE" id="PS50173">
    <property type="entry name" value="UMUC"/>
    <property type="match status" value="1"/>
</dbReference>
<dbReference type="PANTHER" id="PTHR46404:SF1">
    <property type="entry name" value="DNA POLYMERASE IOTA"/>
    <property type="match status" value="1"/>
</dbReference>
<keyword evidence="2" id="KW-0237">DNA synthesis</keyword>
<dbReference type="FunFam" id="3.30.1490.100:FF:000003">
    <property type="entry name" value="Polymerase (DNA directed) iota"/>
    <property type="match status" value="1"/>
</dbReference>
<dbReference type="EMBL" id="FX985786">
    <property type="protein sequence ID" value="BBA93673.1"/>
    <property type="molecule type" value="mRNA"/>
</dbReference>
<dbReference type="SUPFAM" id="SSF56672">
    <property type="entry name" value="DNA/RNA polymerases"/>
    <property type="match status" value="1"/>
</dbReference>
<dbReference type="InterPro" id="IPR043502">
    <property type="entry name" value="DNA/RNA_pol_sf"/>
</dbReference>
<name>A0A2Z5U5Y4_9NEOP</name>
<evidence type="ECO:0000256" key="2">
    <source>
        <dbReference type="ARBA" id="ARBA00022634"/>
    </source>
</evidence>